<feature type="region of interest" description="Disordered" evidence="1">
    <location>
        <begin position="104"/>
        <end position="178"/>
    </location>
</feature>
<comment type="caution">
    <text evidence="2">The sequence shown here is derived from an EMBL/GenBank/DDBJ whole genome shotgun (WGS) entry which is preliminary data.</text>
</comment>
<accession>A0A4Z1SR19</accession>
<name>A0A4Z1SR19_GIAMU</name>
<sequence length="292" mass="32547">MAHILHDLNEAWEPTRERGRMRYSPFRLVPRPEPAGKQLTPPLRIRRRSTSLNGVRLGLHVYGPEESYFGGEASMDTCFGRAFSQLSFKSRPVSTSFQRVMYLRPNSTNGTRRHKMGGGPVAHASSTAYSDVLSSSLSQTHQKPARQQNAAHTHEDEQPVYSAPQPVTPAPRNRASSRGVIVRSRSQIFPLLRTIEKREVDCRSRRECQSTKDRALDQGSSPHSASVMEITTSKNNSDQFIRYAYGDIGSQASGLLPAAGTSEGVHRAPGFKEVCVFTSVRQPRRRAATRPF</sequence>
<evidence type="ECO:0000313" key="2">
    <source>
        <dbReference type="EMBL" id="TNJ27405.1"/>
    </source>
</evidence>
<organism evidence="2 3">
    <name type="scientific">Giardia muris</name>
    <dbReference type="NCBI Taxonomy" id="5742"/>
    <lineage>
        <taxon>Eukaryota</taxon>
        <taxon>Metamonada</taxon>
        <taxon>Diplomonadida</taxon>
        <taxon>Hexamitidae</taxon>
        <taxon>Giardiinae</taxon>
        <taxon>Giardia</taxon>
    </lineage>
</organism>
<dbReference type="AlphaFoldDB" id="A0A4Z1SR19"/>
<feature type="compositionally biased region" description="Polar residues" evidence="1">
    <location>
        <begin position="124"/>
        <end position="151"/>
    </location>
</feature>
<evidence type="ECO:0000313" key="3">
    <source>
        <dbReference type="Proteomes" id="UP000315496"/>
    </source>
</evidence>
<protein>
    <submittedName>
        <fullName evidence="2">Uncharacterized protein</fullName>
    </submittedName>
</protein>
<gene>
    <name evidence="2" type="ORF">GMRT_11281</name>
</gene>
<evidence type="ECO:0000256" key="1">
    <source>
        <dbReference type="SAM" id="MobiDB-lite"/>
    </source>
</evidence>
<reference evidence="2 3" key="1">
    <citation type="submission" date="2019-05" db="EMBL/GenBank/DDBJ databases">
        <title>The compact genome of Giardia muris reveals important steps in the evolution of intestinal protozoan parasites.</title>
        <authorList>
            <person name="Xu F."/>
            <person name="Jimenez-Gonzalez A."/>
            <person name="Einarsson E."/>
            <person name="Astvaldsson A."/>
            <person name="Peirasmaki D."/>
            <person name="Eckmann L."/>
            <person name="Andersson J.O."/>
            <person name="Svard S.G."/>
            <person name="Jerlstrom-Hultqvist J."/>
        </authorList>
    </citation>
    <scope>NUCLEOTIDE SEQUENCE [LARGE SCALE GENOMIC DNA]</scope>
    <source>
        <strain evidence="2 3">Roberts-Thomson</strain>
    </source>
</reference>
<dbReference type="Proteomes" id="UP000315496">
    <property type="component" value="Chromosome 3"/>
</dbReference>
<keyword evidence="3" id="KW-1185">Reference proteome</keyword>
<proteinExistence type="predicted"/>
<dbReference type="EMBL" id="VDLU01000003">
    <property type="protein sequence ID" value="TNJ27405.1"/>
    <property type="molecule type" value="Genomic_DNA"/>
</dbReference>
<dbReference type="VEuPathDB" id="GiardiaDB:GMRT_11281"/>